<dbReference type="eggNOG" id="COG0564">
    <property type="taxonomic scope" value="Bacteria"/>
</dbReference>
<dbReference type="GO" id="GO:0000455">
    <property type="term" value="P:enzyme-directed rRNA pseudouridine synthesis"/>
    <property type="evidence" value="ECO:0007669"/>
    <property type="project" value="TreeGrafter"/>
</dbReference>
<dbReference type="PANTHER" id="PTHR21600:SF44">
    <property type="entry name" value="RIBOSOMAL LARGE SUBUNIT PSEUDOURIDINE SYNTHASE D"/>
    <property type="match status" value="1"/>
</dbReference>
<dbReference type="RefSeq" id="WP_013290478.1">
    <property type="nucleotide sequence ID" value="NC_014392.1"/>
</dbReference>
<dbReference type="GO" id="GO:0003723">
    <property type="term" value="F:RNA binding"/>
    <property type="evidence" value="ECO:0007669"/>
    <property type="project" value="UniProtKB-KW"/>
</dbReference>
<dbReference type="FunFam" id="3.30.2350.10:FF:000006">
    <property type="entry name" value="Pseudouridine synthase"/>
    <property type="match status" value="1"/>
</dbReference>
<comment type="similarity">
    <text evidence="2 7">Belongs to the pseudouridine synthase RluA family.</text>
</comment>
<accession>D9TKE6</accession>
<dbReference type="Pfam" id="PF00849">
    <property type="entry name" value="PseudoU_synth_2"/>
    <property type="match status" value="1"/>
</dbReference>
<dbReference type="HOGENOM" id="CLU_016902_4_4_9"/>
<dbReference type="PANTHER" id="PTHR21600">
    <property type="entry name" value="MITOCHONDRIAL RNA PSEUDOURIDINE SYNTHASE"/>
    <property type="match status" value="1"/>
</dbReference>
<dbReference type="STRING" id="608506.COB47_1181"/>
<dbReference type="PROSITE" id="PS50889">
    <property type="entry name" value="S4"/>
    <property type="match status" value="1"/>
</dbReference>
<dbReference type="CDD" id="cd02869">
    <property type="entry name" value="PseudoU_synth_RluA_like"/>
    <property type="match status" value="1"/>
</dbReference>
<comment type="function">
    <text evidence="7">Responsible for synthesis of pseudouridine from uracil.</text>
</comment>
<dbReference type="InterPro" id="IPR006224">
    <property type="entry name" value="PsdUridine_synth_RluA-like_CS"/>
</dbReference>
<evidence type="ECO:0000256" key="7">
    <source>
        <dbReference type="RuleBase" id="RU362028"/>
    </source>
</evidence>
<keyword evidence="3 6" id="KW-0694">RNA-binding</keyword>
<name>D9TKE6_CALOO</name>
<dbReference type="Gene3D" id="3.10.290.10">
    <property type="entry name" value="RNA-binding S4 domain"/>
    <property type="match status" value="1"/>
</dbReference>
<dbReference type="NCBIfam" id="TIGR00005">
    <property type="entry name" value="rluA_subfam"/>
    <property type="match status" value="1"/>
</dbReference>
<dbReference type="Proteomes" id="UP000000347">
    <property type="component" value="Chromosome"/>
</dbReference>
<feature type="domain" description="RNA-binding S4" evidence="8">
    <location>
        <begin position="8"/>
        <end position="72"/>
    </location>
</feature>
<dbReference type="SMART" id="SM00363">
    <property type="entry name" value="S4"/>
    <property type="match status" value="1"/>
</dbReference>
<dbReference type="InterPro" id="IPR006225">
    <property type="entry name" value="PsdUridine_synth_RluC/D"/>
</dbReference>
<evidence type="ECO:0000256" key="4">
    <source>
        <dbReference type="ARBA" id="ARBA00023235"/>
    </source>
</evidence>
<proteinExistence type="inferred from homology"/>
<dbReference type="EMBL" id="CP002164">
    <property type="protein sequence ID" value="ADL42478.1"/>
    <property type="molecule type" value="Genomic_DNA"/>
</dbReference>
<dbReference type="GO" id="GO:0120159">
    <property type="term" value="F:rRNA pseudouridine synthase activity"/>
    <property type="evidence" value="ECO:0007669"/>
    <property type="project" value="UniProtKB-ARBA"/>
</dbReference>
<dbReference type="InterPro" id="IPR020103">
    <property type="entry name" value="PsdUridine_synth_cat_dom_sf"/>
</dbReference>
<dbReference type="InterPro" id="IPR050188">
    <property type="entry name" value="RluA_PseudoU_synthase"/>
</dbReference>
<evidence type="ECO:0000256" key="3">
    <source>
        <dbReference type="ARBA" id="ARBA00022884"/>
    </source>
</evidence>
<organism evidence="9 10">
    <name type="scientific">Caldicellulosiruptor obsidiansis (strain ATCC BAA-2073 / JCM 16842 / OB47)</name>
    <dbReference type="NCBI Taxonomy" id="608506"/>
    <lineage>
        <taxon>Bacteria</taxon>
        <taxon>Bacillati</taxon>
        <taxon>Bacillota</taxon>
        <taxon>Bacillota incertae sedis</taxon>
        <taxon>Caldicellulosiruptorales</taxon>
        <taxon>Caldicellulosiruptoraceae</taxon>
        <taxon>Caldicellulosiruptor</taxon>
    </lineage>
</organism>
<comment type="catalytic activity">
    <reaction evidence="1 7">
        <text>a uridine in RNA = a pseudouridine in RNA</text>
        <dbReference type="Rhea" id="RHEA:48348"/>
        <dbReference type="Rhea" id="RHEA-COMP:12068"/>
        <dbReference type="Rhea" id="RHEA-COMP:12069"/>
        <dbReference type="ChEBI" id="CHEBI:65314"/>
        <dbReference type="ChEBI" id="CHEBI:65315"/>
    </reaction>
</comment>
<dbReference type="InterPro" id="IPR002942">
    <property type="entry name" value="S4_RNA-bd"/>
</dbReference>
<dbReference type="OrthoDB" id="9807829at2"/>
<dbReference type="SUPFAM" id="SSF55120">
    <property type="entry name" value="Pseudouridine synthase"/>
    <property type="match status" value="1"/>
</dbReference>
<sequence>MTVEGFDGRLDRYLSEVLSKTRSFVQKIIEEGNVWVNQTQVLKPAYKVRSGDIIRIVIPEPKQLSLVAQDIDIEVVYEDEHLAVINKPRGMVVHPGAGNFENTLVNALLHKFSGKLSSINGVIRPGIVHRLDKDTSGLLIVAKTDEAHIKLSEALKSHQIKRIYYAICEGVLKEDSGVVDAPIGRHPVNRLKMAVIPNGKQAVTYFEVLERYDKYTFVKLRLKTGRTHQIRVHMSYIGYPLLGDSTYGRSKNEFGIQGQVLHAGEIKFVHPITSDVLHFSTELPEYFLEILNILRSRNSKYHV</sequence>
<dbReference type="EC" id="5.4.99.-" evidence="7"/>
<evidence type="ECO:0000256" key="6">
    <source>
        <dbReference type="PROSITE-ProRule" id="PRU00182"/>
    </source>
</evidence>
<dbReference type="PROSITE" id="PS01129">
    <property type="entry name" value="PSI_RLU"/>
    <property type="match status" value="1"/>
</dbReference>
<feature type="active site" evidence="5">
    <location>
        <position position="132"/>
    </location>
</feature>
<dbReference type="SUPFAM" id="SSF55174">
    <property type="entry name" value="Alpha-L RNA-binding motif"/>
    <property type="match status" value="1"/>
</dbReference>
<evidence type="ECO:0000313" key="9">
    <source>
        <dbReference type="EMBL" id="ADL42478.1"/>
    </source>
</evidence>
<reference evidence="9 10" key="1">
    <citation type="journal article" date="2010" name="J. Bacteriol.">
        <title>Complete genome sequence of the cellulolytic thermophile Caldicellulosiruptor obsidiansis OB47T.</title>
        <authorList>
            <person name="Elkins J.G."/>
            <person name="Lochner A."/>
            <person name="Hamilton-Brehm S.D."/>
            <person name="Davenport K.W."/>
            <person name="Podar M."/>
            <person name="Brown S.D."/>
            <person name="Land M.L."/>
            <person name="Hauser L.J."/>
            <person name="Klingeman D.M."/>
            <person name="Raman B."/>
            <person name="Goodwin L.A."/>
            <person name="Tapia R."/>
            <person name="Meincke L.J."/>
            <person name="Detter J.C."/>
            <person name="Bruce D.C."/>
            <person name="Han C.S."/>
            <person name="Palumbo A.V."/>
            <person name="Cottingham R.W."/>
            <person name="Keller M."/>
            <person name="Graham D.E."/>
        </authorList>
    </citation>
    <scope>NUCLEOTIDE SEQUENCE [LARGE SCALE GENOMIC DNA]</scope>
    <source>
        <strain evidence="10">ATCC BAA-2073 / strain OB47</strain>
    </source>
</reference>
<keyword evidence="10" id="KW-1185">Reference proteome</keyword>
<dbReference type="AlphaFoldDB" id="D9TKE6"/>
<dbReference type="CDD" id="cd00165">
    <property type="entry name" value="S4"/>
    <property type="match status" value="1"/>
</dbReference>
<dbReference type="Pfam" id="PF01479">
    <property type="entry name" value="S4"/>
    <property type="match status" value="1"/>
</dbReference>
<evidence type="ECO:0000259" key="8">
    <source>
        <dbReference type="SMART" id="SM00363"/>
    </source>
</evidence>
<dbReference type="InterPro" id="IPR006145">
    <property type="entry name" value="PsdUridine_synth_RsuA/RluA"/>
</dbReference>
<evidence type="ECO:0000256" key="5">
    <source>
        <dbReference type="PIRSR" id="PIRSR606225-1"/>
    </source>
</evidence>
<protein>
    <recommendedName>
        <fullName evidence="7">Pseudouridine synthase</fullName>
        <ecNumber evidence="7">5.4.99.-</ecNumber>
    </recommendedName>
</protein>
<keyword evidence="4 7" id="KW-0413">Isomerase</keyword>
<evidence type="ECO:0000256" key="1">
    <source>
        <dbReference type="ARBA" id="ARBA00000073"/>
    </source>
</evidence>
<evidence type="ECO:0000313" key="10">
    <source>
        <dbReference type="Proteomes" id="UP000000347"/>
    </source>
</evidence>
<dbReference type="InterPro" id="IPR036986">
    <property type="entry name" value="S4_RNA-bd_sf"/>
</dbReference>
<gene>
    <name evidence="9" type="ordered locus">COB47_1181</name>
</gene>
<dbReference type="KEGG" id="cob:COB47_1181"/>
<evidence type="ECO:0000256" key="2">
    <source>
        <dbReference type="ARBA" id="ARBA00010876"/>
    </source>
</evidence>
<dbReference type="Gene3D" id="3.30.2350.10">
    <property type="entry name" value="Pseudouridine synthase"/>
    <property type="match status" value="1"/>
</dbReference>